<sequence>MKLARTKKKIFSALFDKHYKRLFNYSFKVVNDRDNAEELVQETFIKLWEKTDNSACDL</sequence>
<dbReference type="EMBL" id="JAODOP010000004">
    <property type="protein sequence ID" value="MEF3834632.1"/>
    <property type="molecule type" value="Genomic_DNA"/>
</dbReference>
<comment type="caution">
    <text evidence="2">The sequence shown here is derived from an EMBL/GenBank/DDBJ whole genome shotgun (WGS) entry which is preliminary data.</text>
</comment>
<proteinExistence type="predicted"/>
<dbReference type="InterPro" id="IPR007627">
    <property type="entry name" value="RNA_pol_sigma70_r2"/>
</dbReference>
<dbReference type="SUPFAM" id="SSF88946">
    <property type="entry name" value="Sigma2 domain of RNA polymerase sigma factors"/>
    <property type="match status" value="1"/>
</dbReference>
<dbReference type="Proteomes" id="UP001337305">
    <property type="component" value="Unassembled WGS sequence"/>
</dbReference>
<evidence type="ECO:0000259" key="1">
    <source>
        <dbReference type="Pfam" id="PF04542"/>
    </source>
</evidence>
<evidence type="ECO:0000313" key="2">
    <source>
        <dbReference type="EMBL" id="MEF3834632.1"/>
    </source>
</evidence>
<gene>
    <name evidence="2" type="ORF">N1F79_15955</name>
</gene>
<accession>A0ABU7XV79</accession>
<dbReference type="RefSeq" id="WP_303306949.1">
    <property type="nucleotide sequence ID" value="NZ_JAODOP010000004.1"/>
</dbReference>
<organism evidence="2 3">
    <name type="scientific">Flavivirga spongiicola</name>
    <dbReference type="NCBI Taxonomy" id="421621"/>
    <lineage>
        <taxon>Bacteria</taxon>
        <taxon>Pseudomonadati</taxon>
        <taxon>Bacteroidota</taxon>
        <taxon>Flavobacteriia</taxon>
        <taxon>Flavobacteriales</taxon>
        <taxon>Flavobacteriaceae</taxon>
        <taxon>Flavivirga</taxon>
    </lineage>
</organism>
<name>A0ABU7XV79_9FLAO</name>
<keyword evidence="3" id="KW-1185">Reference proteome</keyword>
<dbReference type="Pfam" id="PF04542">
    <property type="entry name" value="Sigma70_r2"/>
    <property type="match status" value="1"/>
</dbReference>
<protein>
    <recommendedName>
        <fullName evidence="1">RNA polymerase sigma-70 region 2 domain-containing protein</fullName>
    </recommendedName>
</protein>
<feature type="domain" description="RNA polymerase sigma-70 region 2" evidence="1">
    <location>
        <begin position="14"/>
        <end position="52"/>
    </location>
</feature>
<dbReference type="Gene3D" id="1.10.1740.10">
    <property type="match status" value="1"/>
</dbReference>
<evidence type="ECO:0000313" key="3">
    <source>
        <dbReference type="Proteomes" id="UP001337305"/>
    </source>
</evidence>
<dbReference type="InterPro" id="IPR013325">
    <property type="entry name" value="RNA_pol_sigma_r2"/>
</dbReference>
<reference evidence="2 3" key="1">
    <citation type="submission" date="2022-09" db="EMBL/GenBank/DDBJ databases">
        <title>Genome sequencing of Flavivirga sp. MEBiC05379.</title>
        <authorList>
            <person name="Oh H.-M."/>
            <person name="Kwon K.K."/>
            <person name="Park M.J."/>
            <person name="Yang S.-H."/>
        </authorList>
    </citation>
    <scope>NUCLEOTIDE SEQUENCE [LARGE SCALE GENOMIC DNA]</scope>
    <source>
        <strain evidence="2 3">MEBiC05379</strain>
    </source>
</reference>